<dbReference type="AlphaFoldDB" id="A0AAV4DYS1"/>
<name>A0AAV4DYS1_9GAST</name>
<dbReference type="PANTHER" id="PTHR46060">
    <property type="entry name" value="MARINER MOS1 TRANSPOSASE-LIKE PROTEIN"/>
    <property type="match status" value="1"/>
</dbReference>
<dbReference type="GO" id="GO:0003676">
    <property type="term" value="F:nucleic acid binding"/>
    <property type="evidence" value="ECO:0007669"/>
    <property type="project" value="InterPro"/>
</dbReference>
<dbReference type="EMBL" id="BLXT01008474">
    <property type="protein sequence ID" value="GFO49359.1"/>
    <property type="molecule type" value="Genomic_DNA"/>
</dbReference>
<evidence type="ECO:0000313" key="1">
    <source>
        <dbReference type="EMBL" id="GFO49359.1"/>
    </source>
</evidence>
<protein>
    <submittedName>
        <fullName evidence="1">Histone-lysine N-methyltransferase SETMAR</fullName>
    </submittedName>
</protein>
<dbReference type="Gene3D" id="3.30.420.10">
    <property type="entry name" value="Ribonuclease H-like superfamily/Ribonuclease H"/>
    <property type="match status" value="2"/>
</dbReference>
<evidence type="ECO:0000313" key="2">
    <source>
        <dbReference type="Proteomes" id="UP000735302"/>
    </source>
</evidence>
<organism evidence="1 2">
    <name type="scientific">Plakobranchus ocellatus</name>
    <dbReference type="NCBI Taxonomy" id="259542"/>
    <lineage>
        <taxon>Eukaryota</taxon>
        <taxon>Metazoa</taxon>
        <taxon>Spiralia</taxon>
        <taxon>Lophotrochozoa</taxon>
        <taxon>Mollusca</taxon>
        <taxon>Gastropoda</taxon>
        <taxon>Heterobranchia</taxon>
        <taxon>Euthyneura</taxon>
        <taxon>Panpulmonata</taxon>
        <taxon>Sacoglossa</taxon>
        <taxon>Placobranchoidea</taxon>
        <taxon>Plakobranchidae</taxon>
        <taxon>Plakobranchus</taxon>
    </lineage>
</organism>
<dbReference type="PANTHER" id="PTHR46060:SF1">
    <property type="entry name" value="MARINER MOS1 TRANSPOSASE-LIKE PROTEIN"/>
    <property type="match status" value="1"/>
</dbReference>
<gene>
    <name evidence="1" type="ORF">PoB_007586400</name>
</gene>
<reference evidence="1 2" key="1">
    <citation type="journal article" date="2021" name="Elife">
        <title>Chloroplast acquisition without the gene transfer in kleptoplastic sea slugs, Plakobranchus ocellatus.</title>
        <authorList>
            <person name="Maeda T."/>
            <person name="Takahashi S."/>
            <person name="Yoshida T."/>
            <person name="Shimamura S."/>
            <person name="Takaki Y."/>
            <person name="Nagai Y."/>
            <person name="Toyoda A."/>
            <person name="Suzuki Y."/>
            <person name="Arimoto A."/>
            <person name="Ishii H."/>
            <person name="Satoh N."/>
            <person name="Nishiyama T."/>
            <person name="Hasebe M."/>
            <person name="Maruyama T."/>
            <person name="Minagawa J."/>
            <person name="Obokata J."/>
            <person name="Shigenobu S."/>
        </authorList>
    </citation>
    <scope>NUCLEOTIDE SEQUENCE [LARGE SCALE GENOMIC DNA]</scope>
</reference>
<dbReference type="InterPro" id="IPR036397">
    <property type="entry name" value="RNaseH_sf"/>
</dbReference>
<proteinExistence type="predicted"/>
<dbReference type="Proteomes" id="UP000735302">
    <property type="component" value="Unassembled WGS sequence"/>
</dbReference>
<comment type="caution">
    <text evidence="1">The sequence shown here is derived from an EMBL/GenBank/DDBJ whole genome shotgun (WGS) entry which is preliminary data.</text>
</comment>
<sequence>MKAQRKDTCTQLFERYNAEGEAFLQRILTGGESWVHHFDPECKAQSMEYGHNTSPSPRKFKKYLRGHHYDNDEEVIADVRRWCRGQSSEFFADGVRQLVKRWGLCVDSDSDYVGK</sequence>
<dbReference type="InterPro" id="IPR052709">
    <property type="entry name" value="Transposase-MT_Hybrid"/>
</dbReference>
<keyword evidence="2" id="KW-1185">Reference proteome</keyword>
<accession>A0AAV4DYS1</accession>